<keyword evidence="6" id="KW-0326">Glycosidase</keyword>
<evidence type="ECO:0000256" key="2">
    <source>
        <dbReference type="ARBA" id="ARBA00006285"/>
    </source>
</evidence>
<dbReference type="SUPFAM" id="SSF51445">
    <property type="entry name" value="(Trans)glycosidases"/>
    <property type="match status" value="1"/>
</dbReference>
<evidence type="ECO:0000256" key="3">
    <source>
        <dbReference type="ARBA" id="ARBA00012663"/>
    </source>
</evidence>
<keyword evidence="8" id="KW-0732">Signal</keyword>
<evidence type="ECO:0000256" key="5">
    <source>
        <dbReference type="ARBA" id="ARBA00023180"/>
    </source>
</evidence>
<comment type="similarity">
    <text evidence="2">Belongs to the glycosyl hydrolase 20 family.</text>
</comment>
<dbReference type="InterPro" id="IPR015883">
    <property type="entry name" value="Glyco_hydro_20_cat"/>
</dbReference>
<dbReference type="SUPFAM" id="SSF55545">
    <property type="entry name" value="beta-N-acetylhexosaminidase-like domain"/>
    <property type="match status" value="1"/>
</dbReference>
<dbReference type="InterPro" id="IPR025705">
    <property type="entry name" value="Beta_hexosaminidase_sua/sub"/>
</dbReference>
<comment type="catalytic activity">
    <reaction evidence="1">
        <text>Hydrolysis of terminal non-reducing N-acetyl-D-hexosamine residues in N-acetyl-beta-D-hexosaminides.</text>
        <dbReference type="EC" id="3.2.1.52"/>
    </reaction>
</comment>
<evidence type="ECO:0000259" key="9">
    <source>
        <dbReference type="SMART" id="SM00563"/>
    </source>
</evidence>
<dbReference type="PRINTS" id="PR00738">
    <property type="entry name" value="GLHYDRLASE20"/>
</dbReference>
<feature type="domain" description="Phospholipid/glycerol acyltransferase" evidence="9">
    <location>
        <begin position="581"/>
        <end position="706"/>
    </location>
</feature>
<dbReference type="Pfam" id="PF00728">
    <property type="entry name" value="Glyco_hydro_20"/>
    <property type="match status" value="2"/>
</dbReference>
<dbReference type="InterPro" id="IPR029018">
    <property type="entry name" value="Hex-like_dom2"/>
</dbReference>
<dbReference type="GO" id="GO:0030203">
    <property type="term" value="P:glycosaminoglycan metabolic process"/>
    <property type="evidence" value="ECO:0007669"/>
    <property type="project" value="TreeGrafter"/>
</dbReference>
<dbReference type="InterPro" id="IPR017853">
    <property type="entry name" value="GH"/>
</dbReference>
<dbReference type="EMBL" id="JALJOV010000164">
    <property type="protein sequence ID" value="KAK9866414.1"/>
    <property type="molecule type" value="Genomic_DNA"/>
</dbReference>
<evidence type="ECO:0000313" key="11">
    <source>
        <dbReference type="Proteomes" id="UP001485043"/>
    </source>
</evidence>
<dbReference type="Gene3D" id="3.30.379.10">
    <property type="entry name" value="Chitobiase/beta-hexosaminidase domain 2-like"/>
    <property type="match status" value="1"/>
</dbReference>
<dbReference type="SUPFAM" id="SSF69593">
    <property type="entry name" value="Glycerol-3-phosphate (1)-acyltransferase"/>
    <property type="match status" value="1"/>
</dbReference>
<evidence type="ECO:0000313" key="10">
    <source>
        <dbReference type="EMBL" id="KAK9866414.1"/>
    </source>
</evidence>
<comment type="caution">
    <text evidence="10">The sequence shown here is derived from an EMBL/GenBank/DDBJ whole genome shotgun (WGS) entry which is preliminary data.</text>
</comment>
<dbReference type="Pfam" id="PF14845">
    <property type="entry name" value="Glycohydro_20b2"/>
    <property type="match status" value="1"/>
</dbReference>
<dbReference type="GO" id="GO:0016020">
    <property type="term" value="C:membrane"/>
    <property type="evidence" value="ECO:0007669"/>
    <property type="project" value="TreeGrafter"/>
</dbReference>
<dbReference type="CDD" id="cd07989">
    <property type="entry name" value="LPLAT_AGPAT-like"/>
    <property type="match status" value="1"/>
</dbReference>
<keyword evidence="5" id="KW-0325">Glycoprotein</keyword>
<feature type="signal peptide" evidence="8">
    <location>
        <begin position="1"/>
        <end position="21"/>
    </location>
</feature>
<protein>
    <recommendedName>
        <fullName evidence="3">beta-N-acetylhexosaminidase</fullName>
        <ecNumber evidence="3">3.2.1.52</ecNumber>
    </recommendedName>
</protein>
<dbReference type="GO" id="GO:0005764">
    <property type="term" value="C:lysosome"/>
    <property type="evidence" value="ECO:0007669"/>
    <property type="project" value="TreeGrafter"/>
</dbReference>
<dbReference type="GO" id="GO:0004563">
    <property type="term" value="F:beta-N-acetylhexosaminidase activity"/>
    <property type="evidence" value="ECO:0007669"/>
    <property type="project" value="UniProtKB-EC"/>
</dbReference>
<gene>
    <name evidence="10" type="ORF">WJX84_011212</name>
</gene>
<feature type="active site" description="Proton donor" evidence="7">
    <location>
        <position position="295"/>
    </location>
</feature>
<organism evidence="10 11">
    <name type="scientific">Apatococcus fuscideae</name>
    <dbReference type="NCBI Taxonomy" id="2026836"/>
    <lineage>
        <taxon>Eukaryota</taxon>
        <taxon>Viridiplantae</taxon>
        <taxon>Chlorophyta</taxon>
        <taxon>core chlorophytes</taxon>
        <taxon>Trebouxiophyceae</taxon>
        <taxon>Chlorellales</taxon>
        <taxon>Chlorellaceae</taxon>
        <taxon>Apatococcus</taxon>
    </lineage>
</organism>
<dbReference type="GO" id="GO:0006689">
    <property type="term" value="P:ganglioside catabolic process"/>
    <property type="evidence" value="ECO:0007669"/>
    <property type="project" value="TreeGrafter"/>
</dbReference>
<evidence type="ECO:0000256" key="8">
    <source>
        <dbReference type="SAM" id="SignalP"/>
    </source>
</evidence>
<dbReference type="SMART" id="SM00563">
    <property type="entry name" value="PlsC"/>
    <property type="match status" value="1"/>
</dbReference>
<evidence type="ECO:0000256" key="6">
    <source>
        <dbReference type="ARBA" id="ARBA00023295"/>
    </source>
</evidence>
<name>A0AAW1TDH9_9CHLO</name>
<dbReference type="PANTHER" id="PTHR22600:SF21">
    <property type="entry name" value="BETA-HEXOSAMINIDASE A"/>
    <property type="match status" value="1"/>
</dbReference>
<dbReference type="Gene3D" id="3.20.20.80">
    <property type="entry name" value="Glycosidases"/>
    <property type="match status" value="1"/>
</dbReference>
<keyword evidence="4" id="KW-0378">Hydrolase</keyword>
<dbReference type="GO" id="GO:0005975">
    <property type="term" value="P:carbohydrate metabolic process"/>
    <property type="evidence" value="ECO:0007669"/>
    <property type="project" value="InterPro"/>
</dbReference>
<dbReference type="PROSITE" id="PS51257">
    <property type="entry name" value="PROKAR_LIPOPROTEIN"/>
    <property type="match status" value="1"/>
</dbReference>
<dbReference type="EC" id="3.2.1.52" evidence="3"/>
<sequence length="886" mass="98641">MPRSISAFVASIALGSCLVQAGPLWPLPKNQSTGTEVLYLTEDSFTFKSTGYESEILQAAFDRFSEAIFSTPSYETDRKAEIQRIEHLDGRIDALHVYVQSSDQSLNLETDESYTLIVQSPLSWITASSVKLQMTEMRKMDMRRMMRIWRHYLPVAVIQEHLEAMAASKMNVLHWHIVDDQSFPMISERLPLLSVMGAFSPSHTYSREDILEVIDYARLHGIRVLPEFDTPGHTLSWGAGYPNLLTDCYDKDGNPTGIKGPMDPTQNETYGTLWRLLQEVVEIFPDAFLHLGGDEVPFDCWESNPKVRQWMKEQNVSSFAALEASFMKRVLGLTAAAGRFPIVWQDVLDNGVELDSSTIAHVWKWWFDPSKHQDVAGLLPVSVNDSSSLRPLDCSLSWGCRGEEDFDDVPGWLRELDAVTKKGHRAILSAPWYLDIGSYAGQDWKTYYQIEPASFTEDVGQQSLLVGGEAAMWGEYTDATNSISKTWPQAAAVAERLWSVILPADAEQLEHVAIKSRRRAQALPEALDEAKVLGQNGFFRGLVLASVGGVCKLFLHGLSDTQITGSEHFRHALERPSDQALVTVSNHVAAADDPALTAALVPAKYLLDQKALRWTMCATDRCFTSPTMIPFFRAAKVLPVERGAGMEQMGMRKAEEVLNRGDWVHIFPEGTRTRDGRIGPARRGVARLISSCKQPPLVVPFVHSGFDKVFPGKAKLPRPGQSVRILVGEPLGFEDLRASAQQHSWSEETLQSAIAARVGRTLCELKAELDGLPVAEVMSGNFELDPLALRPLIVEEADSLQHSWTSNRWQAPLPSQSWASCLHTASSETSRNNLALQPLSCTDMASMSQPKQDGQSDPSLQRIDYIRGAWHQDIGQALWPSQKLAL</sequence>
<dbReference type="InterPro" id="IPR002123">
    <property type="entry name" value="Plipid/glycerol_acylTrfase"/>
</dbReference>
<evidence type="ECO:0000256" key="4">
    <source>
        <dbReference type="ARBA" id="ARBA00022801"/>
    </source>
</evidence>
<dbReference type="PANTHER" id="PTHR22600">
    <property type="entry name" value="BETA-HEXOSAMINIDASE"/>
    <property type="match status" value="1"/>
</dbReference>
<accession>A0AAW1TDH9</accession>
<dbReference type="Pfam" id="PF01553">
    <property type="entry name" value="Acyltransferase"/>
    <property type="match status" value="1"/>
</dbReference>
<dbReference type="GO" id="GO:0016746">
    <property type="term" value="F:acyltransferase activity"/>
    <property type="evidence" value="ECO:0007669"/>
    <property type="project" value="InterPro"/>
</dbReference>
<feature type="chain" id="PRO_5043530965" description="beta-N-acetylhexosaminidase" evidence="8">
    <location>
        <begin position="22"/>
        <end position="886"/>
    </location>
</feature>
<dbReference type="Proteomes" id="UP001485043">
    <property type="component" value="Unassembled WGS sequence"/>
</dbReference>
<evidence type="ECO:0000256" key="7">
    <source>
        <dbReference type="PIRSR" id="PIRSR625705-1"/>
    </source>
</evidence>
<evidence type="ECO:0000256" key="1">
    <source>
        <dbReference type="ARBA" id="ARBA00001231"/>
    </source>
</evidence>
<proteinExistence type="inferred from homology"/>
<dbReference type="AlphaFoldDB" id="A0AAW1TDH9"/>
<dbReference type="InterPro" id="IPR029019">
    <property type="entry name" value="HEX_eukaryotic_N"/>
</dbReference>
<keyword evidence="11" id="KW-1185">Reference proteome</keyword>
<reference evidence="10 11" key="1">
    <citation type="journal article" date="2024" name="Nat. Commun.">
        <title>Phylogenomics reveals the evolutionary origins of lichenization in chlorophyte algae.</title>
        <authorList>
            <person name="Puginier C."/>
            <person name="Libourel C."/>
            <person name="Otte J."/>
            <person name="Skaloud P."/>
            <person name="Haon M."/>
            <person name="Grisel S."/>
            <person name="Petersen M."/>
            <person name="Berrin J.G."/>
            <person name="Delaux P.M."/>
            <person name="Dal Grande F."/>
            <person name="Keller J."/>
        </authorList>
    </citation>
    <scope>NUCLEOTIDE SEQUENCE [LARGE SCALE GENOMIC DNA]</scope>
    <source>
        <strain evidence="10 11">SAG 2523</strain>
    </source>
</reference>